<feature type="compositionally biased region" description="Polar residues" evidence="1">
    <location>
        <begin position="118"/>
        <end position="133"/>
    </location>
</feature>
<evidence type="ECO:0000313" key="2">
    <source>
        <dbReference type="EMBL" id="CAD9012742.1"/>
    </source>
</evidence>
<feature type="compositionally biased region" description="Polar residues" evidence="1">
    <location>
        <begin position="142"/>
        <end position="154"/>
    </location>
</feature>
<dbReference type="EMBL" id="HBGA01064256">
    <property type="protein sequence ID" value="CAD9012742.1"/>
    <property type="molecule type" value="Transcribed_RNA"/>
</dbReference>
<feature type="compositionally biased region" description="Basic and acidic residues" evidence="1">
    <location>
        <begin position="186"/>
        <end position="208"/>
    </location>
</feature>
<sequence length="208" mass="22855">MNAGPGTRKSKRCTPQPTSKRLRVEHCKKDFHIDETPPTKRQMRSPSKVVRKLLTSTPVHIPPPCPPSGGFTTPKAQMIRGRAADSQDKTPKDQVPRVLVMESSPSKGIAHSSKKVVPSSTGKASTPAKNLSASRKKAAETTAHNLNQELSPNEKSSFGGGSQSGFKSSSPKKTPFKSKAEEEEWDKAKEEFQKHQQEYFSKIDHTPL</sequence>
<feature type="region of interest" description="Disordered" evidence="1">
    <location>
        <begin position="56"/>
        <end position="208"/>
    </location>
</feature>
<accession>A0A7S1IHI1</accession>
<name>A0A7S1IHI1_9EUGL</name>
<gene>
    <name evidence="2" type="ORF">EGYM00392_LOCUS23843</name>
</gene>
<organism evidence="2">
    <name type="scientific">Eutreptiella gymnastica</name>
    <dbReference type="NCBI Taxonomy" id="73025"/>
    <lineage>
        <taxon>Eukaryota</taxon>
        <taxon>Discoba</taxon>
        <taxon>Euglenozoa</taxon>
        <taxon>Euglenida</taxon>
        <taxon>Spirocuta</taxon>
        <taxon>Euglenophyceae</taxon>
        <taxon>Eutreptiales</taxon>
        <taxon>Eutreptiaceae</taxon>
        <taxon>Eutreptiella</taxon>
    </lineage>
</organism>
<protein>
    <submittedName>
        <fullName evidence="2">Uncharacterized protein</fullName>
    </submittedName>
</protein>
<evidence type="ECO:0000256" key="1">
    <source>
        <dbReference type="SAM" id="MobiDB-lite"/>
    </source>
</evidence>
<feature type="compositionally biased region" description="Low complexity" evidence="1">
    <location>
        <begin position="164"/>
        <end position="173"/>
    </location>
</feature>
<reference evidence="2" key="1">
    <citation type="submission" date="2021-01" db="EMBL/GenBank/DDBJ databases">
        <authorList>
            <person name="Corre E."/>
            <person name="Pelletier E."/>
            <person name="Niang G."/>
            <person name="Scheremetjew M."/>
            <person name="Finn R."/>
            <person name="Kale V."/>
            <person name="Holt S."/>
            <person name="Cochrane G."/>
            <person name="Meng A."/>
            <person name="Brown T."/>
            <person name="Cohen L."/>
        </authorList>
    </citation>
    <scope>NUCLEOTIDE SEQUENCE</scope>
    <source>
        <strain evidence="2">NIES-381</strain>
    </source>
</reference>
<dbReference type="AlphaFoldDB" id="A0A7S1IHI1"/>
<feature type="region of interest" description="Disordered" evidence="1">
    <location>
        <begin position="1"/>
        <end position="22"/>
    </location>
</feature>
<feature type="compositionally biased region" description="Basic and acidic residues" evidence="1">
    <location>
        <begin position="82"/>
        <end position="95"/>
    </location>
</feature>
<proteinExistence type="predicted"/>